<organism evidence="1 2">
    <name type="scientific">Paenibacillus pabuli</name>
    <dbReference type="NCBI Taxonomy" id="1472"/>
    <lineage>
        <taxon>Bacteria</taxon>
        <taxon>Bacillati</taxon>
        <taxon>Bacillota</taxon>
        <taxon>Bacilli</taxon>
        <taxon>Bacillales</taxon>
        <taxon>Paenibacillaceae</taxon>
        <taxon>Paenibacillus</taxon>
    </lineage>
</organism>
<proteinExistence type="predicted"/>
<evidence type="ECO:0008006" key="3">
    <source>
        <dbReference type="Google" id="ProtNLM"/>
    </source>
</evidence>
<evidence type="ECO:0000313" key="2">
    <source>
        <dbReference type="Proteomes" id="UP000247078"/>
    </source>
</evidence>
<dbReference type="EMBL" id="QGTZ01000006">
    <property type="protein sequence ID" value="PWW39916.1"/>
    <property type="molecule type" value="Genomic_DNA"/>
</dbReference>
<protein>
    <recommendedName>
        <fullName evidence="3">Alpha/beta hydrolase</fullName>
    </recommendedName>
</protein>
<dbReference type="Proteomes" id="UP000247078">
    <property type="component" value="Unassembled WGS sequence"/>
</dbReference>
<evidence type="ECO:0000313" key="1">
    <source>
        <dbReference type="EMBL" id="PWW39916.1"/>
    </source>
</evidence>
<dbReference type="Gene3D" id="3.40.50.1820">
    <property type="entry name" value="alpha/beta hydrolase"/>
    <property type="match status" value="1"/>
</dbReference>
<gene>
    <name evidence="1" type="ORF">DET56_106302</name>
</gene>
<name>A0A855YCE2_9BACL</name>
<dbReference type="SUPFAM" id="SSF53474">
    <property type="entry name" value="alpha/beta-Hydrolases"/>
    <property type="match status" value="1"/>
</dbReference>
<accession>A0A855YCE2</accession>
<sequence>MQKVIEKIKWANPKAIKRLEDNNIMYKIIEDAGHAINHEQADVINKEIIEFLK</sequence>
<reference evidence="1 2" key="1">
    <citation type="submission" date="2018-05" db="EMBL/GenBank/DDBJ databases">
        <title>Freshwater and sediment microbial communities from various areas in North America, analyzing microbe dynamics in response to fracking.</title>
        <authorList>
            <person name="Lamendella R."/>
        </authorList>
    </citation>
    <scope>NUCLEOTIDE SEQUENCE [LARGE SCALE GENOMIC DNA]</scope>
    <source>
        <strain evidence="1 2">DB-3</strain>
    </source>
</reference>
<dbReference type="InterPro" id="IPR029058">
    <property type="entry name" value="AB_hydrolase_fold"/>
</dbReference>
<dbReference type="AlphaFoldDB" id="A0A855YCE2"/>
<comment type="caution">
    <text evidence="1">The sequence shown here is derived from an EMBL/GenBank/DDBJ whole genome shotgun (WGS) entry which is preliminary data.</text>
</comment>